<dbReference type="InParanoid" id="D6TIS9"/>
<keyword evidence="2" id="KW-1185">Reference proteome</keyword>
<evidence type="ECO:0000313" key="2">
    <source>
        <dbReference type="Proteomes" id="UP000004508"/>
    </source>
</evidence>
<gene>
    <name evidence="1" type="ORF">Krac_10885</name>
</gene>
<name>D6TIS9_KTERA</name>
<evidence type="ECO:0000313" key="1">
    <source>
        <dbReference type="EMBL" id="EFH89336.1"/>
    </source>
</evidence>
<comment type="caution">
    <text evidence="1">The sequence shown here is derived from an EMBL/GenBank/DDBJ whole genome shotgun (WGS) entry which is preliminary data.</text>
</comment>
<accession>D6TIS9</accession>
<sequence>MVIKRTVQLENVYVYEGYFIVPRFCFLDNKTSTDQYFSNGNFEIRLWYYLFVDS</sequence>
<dbReference type="EMBL" id="ADVG01000001">
    <property type="protein sequence ID" value="EFH89336.1"/>
    <property type="molecule type" value="Genomic_DNA"/>
</dbReference>
<dbReference type="Proteomes" id="UP000004508">
    <property type="component" value="Unassembled WGS sequence"/>
</dbReference>
<organism evidence="1 2">
    <name type="scientific">Ktedonobacter racemifer DSM 44963</name>
    <dbReference type="NCBI Taxonomy" id="485913"/>
    <lineage>
        <taxon>Bacteria</taxon>
        <taxon>Bacillati</taxon>
        <taxon>Chloroflexota</taxon>
        <taxon>Ktedonobacteria</taxon>
        <taxon>Ktedonobacterales</taxon>
        <taxon>Ktedonobacteraceae</taxon>
        <taxon>Ktedonobacter</taxon>
    </lineage>
</organism>
<protein>
    <submittedName>
        <fullName evidence="1">Uncharacterized protein</fullName>
    </submittedName>
</protein>
<proteinExistence type="predicted"/>
<reference evidence="1 2" key="1">
    <citation type="journal article" date="2011" name="Stand. Genomic Sci.">
        <title>Non-contiguous finished genome sequence and contextual data of the filamentous soil bacterium Ktedonobacter racemifer type strain (SOSP1-21).</title>
        <authorList>
            <person name="Chang Y.J."/>
            <person name="Land M."/>
            <person name="Hauser L."/>
            <person name="Chertkov O."/>
            <person name="Del Rio T.G."/>
            <person name="Nolan M."/>
            <person name="Copeland A."/>
            <person name="Tice H."/>
            <person name="Cheng J.F."/>
            <person name="Lucas S."/>
            <person name="Han C."/>
            <person name="Goodwin L."/>
            <person name="Pitluck S."/>
            <person name="Ivanova N."/>
            <person name="Ovchinikova G."/>
            <person name="Pati A."/>
            <person name="Chen A."/>
            <person name="Palaniappan K."/>
            <person name="Mavromatis K."/>
            <person name="Liolios K."/>
            <person name="Brettin T."/>
            <person name="Fiebig A."/>
            <person name="Rohde M."/>
            <person name="Abt B."/>
            <person name="Goker M."/>
            <person name="Detter J.C."/>
            <person name="Woyke T."/>
            <person name="Bristow J."/>
            <person name="Eisen J.A."/>
            <person name="Markowitz V."/>
            <person name="Hugenholtz P."/>
            <person name="Kyrpides N.C."/>
            <person name="Klenk H.P."/>
            <person name="Lapidus A."/>
        </authorList>
    </citation>
    <scope>NUCLEOTIDE SEQUENCE [LARGE SCALE GENOMIC DNA]</scope>
    <source>
        <strain evidence="2">DSM 44963</strain>
    </source>
</reference>
<dbReference type="AlphaFoldDB" id="D6TIS9"/>